<keyword evidence="8" id="KW-1133">Transmembrane helix</keyword>
<accession>A0A1G4G5H6</accession>
<dbReference type="GO" id="GO:0009279">
    <property type="term" value="C:cell outer membrane"/>
    <property type="evidence" value="ECO:0007669"/>
    <property type="project" value="UniProtKB-SubCell"/>
</dbReference>
<dbReference type="Pfam" id="PF13715">
    <property type="entry name" value="CarbopepD_reg_2"/>
    <property type="match status" value="1"/>
</dbReference>
<dbReference type="SUPFAM" id="SSF49464">
    <property type="entry name" value="Carboxypeptidase regulatory domain-like"/>
    <property type="match status" value="1"/>
</dbReference>
<dbReference type="NCBIfam" id="TIGR04057">
    <property type="entry name" value="SusC_RagA_signa"/>
    <property type="match status" value="1"/>
</dbReference>
<evidence type="ECO:0000256" key="8">
    <source>
        <dbReference type="SAM" id="Phobius"/>
    </source>
</evidence>
<dbReference type="InterPro" id="IPR039426">
    <property type="entry name" value="TonB-dep_rcpt-like"/>
</dbReference>
<sequence>MKKNYSLGNHLTGKVPIKHFLLIMRTTVILLFTCVFCSMAELSYTQNARVTINKQNATLKEVLNEIEKQTDYLFVYSNEINTNEKVSVKAKQQAVSKVLNSLLKDQDVDYTMEGSHIILAKKSEEVSPAKEVASIEQQKRRITGTVVDNTGMPIIGANILEVGTTNGTITDIDGNFVLNVADNATITVTYIGYLNQTIQTAGKSNFSIILLEDTQALDEVVVIAYGSVKKKDLTGAVSSVDPGVISKQSNSTVSRALEGAAPGIQVASIDGQPGVDMGIRIRGASSASQNSSTALVVIDGVPAQTNNALSSINPKDIENITVLKDAASTALYGSRGANGVVLVTTKKGNKGKAKIAFEGRWGINQIGPFKYEKISDPKDIYEHAWLAIYNKVRYGSTQNYTTNVKNPNMSHEEAALFASQHLFDYTGSMTNFQRNALGNFMPYRVPGAVYTPTGEGATASSTMSGAYLVNPDGKLNPNAELLYRDHYDDFFLENRQRQEYNINASGGSDKSDYFVSLGYLEDPSYIRGSEFERYNVRSNLNSQLLDWLKIGANMSYTNRRTQSPATRYGRNPGSAVANVFRWINGQNQLTPLYAHDENGKIIYNADGSKKVHEAPGMTYSPLGPTAGPLTTANLIQILDKDLDETVSNDLSMRGYAEVKFLKDFTFTTNMSLDRVGEIRTRYWNKETGSSVSEGGALGKVYQNFTVLNTQQLLNYNKEIDLHHVDVMLGHEFNKYNRDNLNYNSAYSLIPDFLGYVNFVGRYTGGTFSTPGGGYSVNAMESYFGRANYIYNDKYYGELSLRRDGSSKFKYKENRWGTFWSVGAGWRISQEEFMQGTSHWLNNMKLRGSYGVIGNQSGISDHSGYQTWGYSASYQQTTAGTGIPASYNITKGSFVNDALTWENVHTFDVGIDFNVFDRVHGTVDYFLKNTVNSVWSQPIPYSLGQSSLDKNSAKLRNRGVEVELGIDIIKNKDFYWNVSLNGVHYRTILTAVPAGVGTAELDGNFTAGIDSWGATGGANTGGNIAYLRGVGKDFFNLYFYKYGGVDQETGLPLFYARVTEKKKNDGHFAEYAVGDVVKTTNYSLADRFEMGSATPDWIGGFTTSVNYKEFDLMVNLAYQIGGKFLSVEYANGLYRSDKIGSALSAELIGNTWTPERTDAYFPMVMYGNTYGDGATIGSWAYTDMALFDSSYLNVKNITLGYSLPKNLLGKLSLSNARLFATADNVFMFTGHAGFDPRMSLVGGLEVGAYAFPYMRTISFGIDLSF</sequence>
<dbReference type="InterPro" id="IPR037066">
    <property type="entry name" value="Plug_dom_sf"/>
</dbReference>
<feature type="transmembrane region" description="Helical" evidence="8">
    <location>
        <begin position="20"/>
        <end position="44"/>
    </location>
</feature>
<keyword evidence="11" id="KW-1185">Reference proteome</keyword>
<keyword evidence="5 7" id="KW-0472">Membrane</keyword>
<dbReference type="Gene3D" id="3.55.50.30">
    <property type="match status" value="1"/>
</dbReference>
<keyword evidence="10" id="KW-0675">Receptor</keyword>
<comment type="subcellular location">
    <subcellularLocation>
        <location evidence="1 7">Cell outer membrane</location>
        <topology evidence="1 7">Multi-pass membrane protein</topology>
    </subcellularLocation>
</comment>
<dbReference type="Gene3D" id="2.40.170.20">
    <property type="entry name" value="TonB-dependent receptor, beta-barrel domain"/>
    <property type="match status" value="1"/>
</dbReference>
<evidence type="ECO:0000259" key="9">
    <source>
        <dbReference type="SMART" id="SM00965"/>
    </source>
</evidence>
<feature type="domain" description="Secretin/TonB short N-terminal" evidence="9">
    <location>
        <begin position="72"/>
        <end position="122"/>
    </location>
</feature>
<evidence type="ECO:0000256" key="3">
    <source>
        <dbReference type="ARBA" id="ARBA00022452"/>
    </source>
</evidence>
<dbReference type="Proteomes" id="UP000178485">
    <property type="component" value="Chromosome i"/>
</dbReference>
<evidence type="ECO:0000313" key="10">
    <source>
        <dbReference type="EMBL" id="SCM56511.1"/>
    </source>
</evidence>
<dbReference type="InterPro" id="IPR008969">
    <property type="entry name" value="CarboxyPept-like_regulatory"/>
</dbReference>
<keyword evidence="4 7" id="KW-0812">Transmembrane</keyword>
<evidence type="ECO:0000256" key="5">
    <source>
        <dbReference type="ARBA" id="ARBA00023136"/>
    </source>
</evidence>
<evidence type="ECO:0000313" key="11">
    <source>
        <dbReference type="Proteomes" id="UP000178485"/>
    </source>
</evidence>
<keyword evidence="6 7" id="KW-0998">Cell outer membrane</keyword>
<dbReference type="Pfam" id="PF07715">
    <property type="entry name" value="Plug"/>
    <property type="match status" value="1"/>
</dbReference>
<evidence type="ECO:0000256" key="1">
    <source>
        <dbReference type="ARBA" id="ARBA00004571"/>
    </source>
</evidence>
<keyword evidence="3 7" id="KW-1134">Transmembrane beta strand</keyword>
<dbReference type="InterPro" id="IPR023997">
    <property type="entry name" value="TonB-dep_OMP_SusC/RagA_CS"/>
</dbReference>
<evidence type="ECO:0000256" key="2">
    <source>
        <dbReference type="ARBA" id="ARBA00022448"/>
    </source>
</evidence>
<gene>
    <name evidence="10" type="primary">susC31</name>
    <name evidence="10" type="ORF">ING2E5A_0914</name>
</gene>
<name>A0A1G4G5H6_9BACT</name>
<dbReference type="InterPro" id="IPR012910">
    <property type="entry name" value="Plug_dom"/>
</dbReference>
<dbReference type="STRING" id="1642646.ING2E5A_0914"/>
<dbReference type="PROSITE" id="PS52016">
    <property type="entry name" value="TONB_DEPENDENT_REC_3"/>
    <property type="match status" value="1"/>
</dbReference>
<protein>
    <submittedName>
        <fullName evidence="10">TonB-dependent receptor SusC</fullName>
    </submittedName>
</protein>
<dbReference type="InterPro" id="IPR023996">
    <property type="entry name" value="TonB-dep_OMP_SusC/RagA"/>
</dbReference>
<comment type="similarity">
    <text evidence="7">Belongs to the TonB-dependent receptor family.</text>
</comment>
<dbReference type="EMBL" id="LT608328">
    <property type="protein sequence ID" value="SCM56511.1"/>
    <property type="molecule type" value="Genomic_DNA"/>
</dbReference>
<evidence type="ECO:0000256" key="7">
    <source>
        <dbReference type="PROSITE-ProRule" id="PRU01360"/>
    </source>
</evidence>
<dbReference type="InterPro" id="IPR036942">
    <property type="entry name" value="Beta-barrel_TonB_sf"/>
</dbReference>
<evidence type="ECO:0000256" key="6">
    <source>
        <dbReference type="ARBA" id="ARBA00023237"/>
    </source>
</evidence>
<dbReference type="SMART" id="SM00965">
    <property type="entry name" value="STN"/>
    <property type="match status" value="1"/>
</dbReference>
<dbReference type="NCBIfam" id="TIGR04056">
    <property type="entry name" value="OMP_RagA_SusC"/>
    <property type="match status" value="1"/>
</dbReference>
<proteinExistence type="inferred from homology"/>
<keyword evidence="2 7" id="KW-0813">Transport</keyword>
<evidence type="ECO:0000256" key="4">
    <source>
        <dbReference type="ARBA" id="ARBA00022692"/>
    </source>
</evidence>
<reference evidence="10 11" key="1">
    <citation type="submission" date="2016-08" db="EMBL/GenBank/DDBJ databases">
        <authorList>
            <person name="Seilhamer J.J."/>
        </authorList>
    </citation>
    <scope>NUCLEOTIDE SEQUENCE [LARGE SCALE GENOMIC DNA]</scope>
    <source>
        <strain evidence="10">ING2-E5A</strain>
    </source>
</reference>
<organism evidence="10 11">
    <name type="scientific">Petrimonas mucosa</name>
    <dbReference type="NCBI Taxonomy" id="1642646"/>
    <lineage>
        <taxon>Bacteria</taxon>
        <taxon>Pseudomonadati</taxon>
        <taxon>Bacteroidota</taxon>
        <taxon>Bacteroidia</taxon>
        <taxon>Bacteroidales</taxon>
        <taxon>Dysgonomonadaceae</taxon>
        <taxon>Petrimonas</taxon>
    </lineage>
</organism>
<dbReference type="FunFam" id="2.60.40.1120:FF:000003">
    <property type="entry name" value="Outer membrane protein Omp121"/>
    <property type="match status" value="1"/>
</dbReference>
<dbReference type="AlphaFoldDB" id="A0A1G4G5H6"/>
<dbReference type="Pfam" id="PF07660">
    <property type="entry name" value="STN"/>
    <property type="match status" value="1"/>
</dbReference>
<dbReference type="SUPFAM" id="SSF56935">
    <property type="entry name" value="Porins"/>
    <property type="match status" value="1"/>
</dbReference>
<dbReference type="KEGG" id="pmuc:ING2E5A_0914"/>
<dbReference type="InterPro" id="IPR011662">
    <property type="entry name" value="Secretin/TonB_short_N"/>
</dbReference>
<dbReference type="Gene3D" id="2.60.40.1120">
    <property type="entry name" value="Carboxypeptidase-like, regulatory domain"/>
    <property type="match status" value="1"/>
</dbReference>
<dbReference type="Gene3D" id="2.170.130.10">
    <property type="entry name" value="TonB-dependent receptor, plug domain"/>
    <property type="match status" value="1"/>
</dbReference>